<gene>
    <name evidence="12" type="ORF">DL764_006065</name>
</gene>
<evidence type="ECO:0000256" key="6">
    <source>
        <dbReference type="ARBA" id="ARBA00022917"/>
    </source>
</evidence>
<keyword evidence="7 9" id="KW-0030">Aminoacyl-tRNA synthetase</keyword>
<dbReference type="OrthoDB" id="68056at2759"/>
<dbReference type="PANTHER" id="PTHR11956">
    <property type="entry name" value="ARGINYL-TRNA SYNTHETASE"/>
    <property type="match status" value="1"/>
</dbReference>
<name>A0A4Q4T662_9PEZI</name>
<evidence type="ECO:0000259" key="11">
    <source>
        <dbReference type="SMART" id="SM00836"/>
    </source>
</evidence>
<dbReference type="EMBL" id="QJNU01000344">
    <property type="protein sequence ID" value="RYP01778.1"/>
    <property type="molecule type" value="Genomic_DNA"/>
</dbReference>
<evidence type="ECO:0000256" key="7">
    <source>
        <dbReference type="ARBA" id="ARBA00023146"/>
    </source>
</evidence>
<dbReference type="SUPFAM" id="SSF52374">
    <property type="entry name" value="Nucleotidylyl transferase"/>
    <property type="match status" value="1"/>
</dbReference>
<dbReference type="GO" id="GO:0005524">
    <property type="term" value="F:ATP binding"/>
    <property type="evidence" value="ECO:0007669"/>
    <property type="project" value="UniProtKB-KW"/>
</dbReference>
<feature type="compositionally biased region" description="Acidic residues" evidence="10">
    <location>
        <begin position="594"/>
        <end position="604"/>
    </location>
</feature>
<dbReference type="GO" id="GO:0032543">
    <property type="term" value="P:mitochondrial translation"/>
    <property type="evidence" value="ECO:0007669"/>
    <property type="project" value="TreeGrafter"/>
</dbReference>
<evidence type="ECO:0000256" key="9">
    <source>
        <dbReference type="RuleBase" id="RU363038"/>
    </source>
</evidence>
<keyword evidence="13" id="KW-1185">Reference proteome</keyword>
<dbReference type="InterPro" id="IPR008909">
    <property type="entry name" value="DALR_anticod-bd"/>
</dbReference>
<feature type="region of interest" description="Disordered" evidence="10">
    <location>
        <begin position="594"/>
        <end position="621"/>
    </location>
</feature>
<dbReference type="InterPro" id="IPR001278">
    <property type="entry name" value="Arg-tRNA-ligase"/>
</dbReference>
<dbReference type="AlphaFoldDB" id="A0A4Q4T662"/>
<reference evidence="12 13" key="1">
    <citation type="submission" date="2018-06" db="EMBL/GenBank/DDBJ databases">
        <title>Complete Genomes of Monosporascus.</title>
        <authorList>
            <person name="Robinson A.J."/>
            <person name="Natvig D.O."/>
        </authorList>
    </citation>
    <scope>NUCLEOTIDE SEQUENCE [LARGE SCALE GENOMIC DNA]</scope>
    <source>
        <strain evidence="12 13">CBS 110550</strain>
    </source>
</reference>
<keyword evidence="4 9" id="KW-0547">Nucleotide-binding</keyword>
<dbReference type="GO" id="GO:0004814">
    <property type="term" value="F:arginine-tRNA ligase activity"/>
    <property type="evidence" value="ECO:0007669"/>
    <property type="project" value="UniProtKB-EC"/>
</dbReference>
<protein>
    <recommendedName>
        <fullName evidence="2">arginine--tRNA ligase</fullName>
        <ecNumber evidence="2">6.1.1.19</ecNumber>
    </recommendedName>
</protein>
<feature type="domain" description="DALR anticodon binding" evidence="11">
    <location>
        <begin position="516"/>
        <end position="654"/>
    </location>
</feature>
<evidence type="ECO:0000256" key="3">
    <source>
        <dbReference type="ARBA" id="ARBA00022598"/>
    </source>
</evidence>
<evidence type="ECO:0000256" key="2">
    <source>
        <dbReference type="ARBA" id="ARBA00012837"/>
    </source>
</evidence>
<evidence type="ECO:0000313" key="13">
    <source>
        <dbReference type="Proteomes" id="UP000293360"/>
    </source>
</evidence>
<evidence type="ECO:0000256" key="1">
    <source>
        <dbReference type="ARBA" id="ARBA00005594"/>
    </source>
</evidence>
<dbReference type="InterPro" id="IPR014729">
    <property type="entry name" value="Rossmann-like_a/b/a_fold"/>
</dbReference>
<dbReference type="Proteomes" id="UP000293360">
    <property type="component" value="Unassembled WGS sequence"/>
</dbReference>
<comment type="caution">
    <text evidence="12">The sequence shown here is derived from an EMBL/GenBank/DDBJ whole genome shotgun (WGS) entry which is preliminary data.</text>
</comment>
<dbReference type="Gene3D" id="3.30.1360.70">
    <property type="entry name" value="Arginyl tRNA synthetase N-terminal domain"/>
    <property type="match status" value="1"/>
</dbReference>
<dbReference type="EC" id="6.1.1.19" evidence="2"/>
<accession>A0A4Q4T662</accession>
<comment type="similarity">
    <text evidence="1 9">Belongs to the class-I aminoacyl-tRNA synthetase family.</text>
</comment>
<comment type="catalytic activity">
    <reaction evidence="8">
        <text>tRNA(Arg) + L-arginine + ATP = L-arginyl-tRNA(Arg) + AMP + diphosphate</text>
        <dbReference type="Rhea" id="RHEA:20301"/>
        <dbReference type="Rhea" id="RHEA-COMP:9658"/>
        <dbReference type="Rhea" id="RHEA-COMP:9673"/>
        <dbReference type="ChEBI" id="CHEBI:30616"/>
        <dbReference type="ChEBI" id="CHEBI:32682"/>
        <dbReference type="ChEBI" id="CHEBI:33019"/>
        <dbReference type="ChEBI" id="CHEBI:78442"/>
        <dbReference type="ChEBI" id="CHEBI:78513"/>
        <dbReference type="ChEBI" id="CHEBI:456215"/>
        <dbReference type="EC" id="6.1.1.19"/>
    </reaction>
</comment>
<dbReference type="Gene3D" id="1.10.730.10">
    <property type="entry name" value="Isoleucyl-tRNA Synthetase, Domain 1"/>
    <property type="match status" value="1"/>
</dbReference>
<organism evidence="12 13">
    <name type="scientific">Monosporascus ibericus</name>
    <dbReference type="NCBI Taxonomy" id="155417"/>
    <lineage>
        <taxon>Eukaryota</taxon>
        <taxon>Fungi</taxon>
        <taxon>Dikarya</taxon>
        <taxon>Ascomycota</taxon>
        <taxon>Pezizomycotina</taxon>
        <taxon>Sordariomycetes</taxon>
        <taxon>Xylariomycetidae</taxon>
        <taxon>Xylariales</taxon>
        <taxon>Xylariales incertae sedis</taxon>
        <taxon>Monosporascus</taxon>
    </lineage>
</organism>
<evidence type="ECO:0000313" key="12">
    <source>
        <dbReference type="EMBL" id="RYP01778.1"/>
    </source>
</evidence>
<dbReference type="GO" id="GO:0005739">
    <property type="term" value="C:mitochondrion"/>
    <property type="evidence" value="ECO:0007669"/>
    <property type="project" value="TreeGrafter"/>
</dbReference>
<keyword evidence="3 9" id="KW-0436">Ligase</keyword>
<dbReference type="PANTHER" id="PTHR11956:SF11">
    <property type="entry name" value="ARGININE--TRNA LIGASE, MITOCHONDRIAL-RELATED"/>
    <property type="match status" value="1"/>
</dbReference>
<dbReference type="Pfam" id="PF05746">
    <property type="entry name" value="DALR_1"/>
    <property type="match status" value="1"/>
</dbReference>
<evidence type="ECO:0000256" key="8">
    <source>
        <dbReference type="ARBA" id="ARBA00049339"/>
    </source>
</evidence>
<dbReference type="InterPro" id="IPR009080">
    <property type="entry name" value="tRNAsynth_Ia_anticodon-bd"/>
</dbReference>
<evidence type="ECO:0000256" key="10">
    <source>
        <dbReference type="SAM" id="MobiDB-lite"/>
    </source>
</evidence>
<evidence type="ECO:0000256" key="4">
    <source>
        <dbReference type="ARBA" id="ARBA00022741"/>
    </source>
</evidence>
<dbReference type="Pfam" id="PF00750">
    <property type="entry name" value="tRNA-synt_1d"/>
    <property type="match status" value="1"/>
</dbReference>
<dbReference type="PRINTS" id="PR01038">
    <property type="entry name" value="TRNASYNTHARG"/>
</dbReference>
<sequence length="655" mass="72505">MATLSIAGLEALIEELGLDTPIPDFPQSSPLRSPIDIYRAYLADTASAVLQCDRHLTYEAVQSANIRDNSDLALVLPKLKLKSDKPKELAKECLVKFKPTPLLQLPLPDGVHLRFIFSTSTLPRLILPYIDDRKSEYGHNPSLALGDVSAPNPIPKKVVVEFSSPNLASEFTAAHLRSTILGAQIANLHESMGWDVVRLNYLGDWGKELGLLAVGWGRFGSEEAFQKGPMGHLLEVYEKISELFRPEKEASKRARDERQDTATIETRGIFAERDAFFKRMEEHEPDAVDLWKRIRDVSVGYYSRAYARLDIEFDEFSGESQVSPESIEEVESILREKGVYEESGGSWIIDFSKHGPKSLGVSVLRGRTGSTSYLLRDIAAIFDRDKRYSFDKMIYVVTSEQDVHFSKVFQAVRYMGRGDLADKLEHVGFAKPQGLSPQLGKVHLLGDIIDQSVSAVQATLGAKHDTPFQIGNTEAAANVLGISALVAQDTLHKRANGYSFNTKSLCSLEGESGPSLQASYAKLSAKINESDLDGVQLADIDLEYLQEDPWTEVIRLMAQYPDITHAAYRTHEPSVILAYLFRLIEELASCFDDADEDDEDEGEGEGPGGPEETRGTSLKVPEPPEAILAQAMLYKIARQVVDNGMSILGLTPVIT</sequence>
<keyword evidence="6 9" id="KW-0648">Protein biosynthesis</keyword>
<proteinExistence type="inferred from homology"/>
<keyword evidence="5 9" id="KW-0067">ATP-binding</keyword>
<dbReference type="InterPro" id="IPR035684">
    <property type="entry name" value="ArgRS_core"/>
</dbReference>
<dbReference type="SUPFAM" id="SSF47323">
    <property type="entry name" value="Anticodon-binding domain of a subclass of class I aminoacyl-tRNA synthetases"/>
    <property type="match status" value="1"/>
</dbReference>
<evidence type="ECO:0000256" key="5">
    <source>
        <dbReference type="ARBA" id="ARBA00022840"/>
    </source>
</evidence>
<dbReference type="SUPFAM" id="SSF55190">
    <property type="entry name" value="Arginyl-tRNA synthetase (ArgRS), N-terminal 'additional' domain"/>
    <property type="match status" value="1"/>
</dbReference>
<dbReference type="Gene3D" id="3.40.50.620">
    <property type="entry name" value="HUPs"/>
    <property type="match status" value="1"/>
</dbReference>
<dbReference type="SMART" id="SM00836">
    <property type="entry name" value="DALR_1"/>
    <property type="match status" value="1"/>
</dbReference>
<dbReference type="STRING" id="155417.A0A4Q4T662"/>
<dbReference type="GO" id="GO:0006420">
    <property type="term" value="P:arginyl-tRNA aminoacylation"/>
    <property type="evidence" value="ECO:0007669"/>
    <property type="project" value="InterPro"/>
</dbReference>
<dbReference type="InterPro" id="IPR036695">
    <property type="entry name" value="Arg-tRNA-synth_N_sf"/>
</dbReference>